<dbReference type="InterPro" id="IPR051333">
    <property type="entry name" value="CLIP_Serine_Protease"/>
</dbReference>
<accession>A0A9Q0MP99</accession>
<comment type="similarity">
    <text evidence="1">Belongs to the peptidase S1 family. CLIP subfamily.</text>
</comment>
<feature type="domain" description="Peptidase S1" evidence="3">
    <location>
        <begin position="19"/>
        <end position="249"/>
    </location>
</feature>
<dbReference type="GO" id="GO:0006508">
    <property type="term" value="P:proteolysis"/>
    <property type="evidence" value="ECO:0007669"/>
    <property type="project" value="InterPro"/>
</dbReference>
<protein>
    <submittedName>
        <fullName evidence="4">Collagenase</fullName>
    </submittedName>
</protein>
<dbReference type="InterPro" id="IPR043504">
    <property type="entry name" value="Peptidase_S1_PA_chymotrypsin"/>
</dbReference>
<evidence type="ECO:0000313" key="5">
    <source>
        <dbReference type="Proteomes" id="UP001151699"/>
    </source>
</evidence>
<dbReference type="InterPro" id="IPR001254">
    <property type="entry name" value="Trypsin_dom"/>
</dbReference>
<evidence type="ECO:0000256" key="1">
    <source>
        <dbReference type="ARBA" id="ARBA00024195"/>
    </source>
</evidence>
<dbReference type="EMBL" id="WJQU01000004">
    <property type="protein sequence ID" value="KAJ6635199.1"/>
    <property type="molecule type" value="Genomic_DNA"/>
</dbReference>
<dbReference type="InterPro" id="IPR009003">
    <property type="entry name" value="Peptidase_S1_PA"/>
</dbReference>
<dbReference type="AlphaFoldDB" id="A0A9Q0MP99"/>
<keyword evidence="5" id="KW-1185">Reference proteome</keyword>
<dbReference type="OrthoDB" id="6261922at2759"/>
<sequence length="250" mass="27089">MKFVVAICVLFCATHIHAIINGYSAPQSPHNVHVFSMIDANLGIGGGGSLISSLHILTAGNLIHNFIEWRCRFGSQLLLQTRQVISHTALAHPEYTPNPRQNDIGIITLPANIILSFSVDVAPISLPTLNSPQQIPLENEQGSMIGFGGTGGTSTSVERLQRGHQRVVDEARCNFVFGVDNINFFCGEDSVSRSNICNQDIGGGFVVSYNGVDTLMGISAMVIEACSATWPSAYTRIQPYRTWIRSVTSV</sequence>
<dbReference type="SMART" id="SM00020">
    <property type="entry name" value="Tryp_SPc"/>
    <property type="match status" value="1"/>
</dbReference>
<dbReference type="SUPFAM" id="SSF50494">
    <property type="entry name" value="Trypsin-like serine proteases"/>
    <property type="match status" value="1"/>
</dbReference>
<evidence type="ECO:0000313" key="4">
    <source>
        <dbReference type="EMBL" id="KAJ6635199.1"/>
    </source>
</evidence>
<dbReference type="Gene3D" id="2.40.10.10">
    <property type="entry name" value="Trypsin-like serine proteases"/>
    <property type="match status" value="1"/>
</dbReference>
<feature type="chain" id="PRO_5040367557" evidence="2">
    <location>
        <begin position="19"/>
        <end position="250"/>
    </location>
</feature>
<evidence type="ECO:0000256" key="2">
    <source>
        <dbReference type="SAM" id="SignalP"/>
    </source>
</evidence>
<name>A0A9Q0MP99_9DIPT</name>
<organism evidence="4 5">
    <name type="scientific">Pseudolycoriella hygida</name>
    <dbReference type="NCBI Taxonomy" id="35572"/>
    <lineage>
        <taxon>Eukaryota</taxon>
        <taxon>Metazoa</taxon>
        <taxon>Ecdysozoa</taxon>
        <taxon>Arthropoda</taxon>
        <taxon>Hexapoda</taxon>
        <taxon>Insecta</taxon>
        <taxon>Pterygota</taxon>
        <taxon>Neoptera</taxon>
        <taxon>Endopterygota</taxon>
        <taxon>Diptera</taxon>
        <taxon>Nematocera</taxon>
        <taxon>Sciaroidea</taxon>
        <taxon>Sciaridae</taxon>
        <taxon>Pseudolycoriella</taxon>
    </lineage>
</organism>
<dbReference type="GO" id="GO:0004252">
    <property type="term" value="F:serine-type endopeptidase activity"/>
    <property type="evidence" value="ECO:0007669"/>
    <property type="project" value="InterPro"/>
</dbReference>
<dbReference type="PANTHER" id="PTHR24260:SF136">
    <property type="entry name" value="GH08193P-RELATED"/>
    <property type="match status" value="1"/>
</dbReference>
<dbReference type="Proteomes" id="UP001151699">
    <property type="component" value="Chromosome C"/>
</dbReference>
<evidence type="ECO:0000259" key="3">
    <source>
        <dbReference type="PROSITE" id="PS50240"/>
    </source>
</evidence>
<dbReference type="PANTHER" id="PTHR24260">
    <property type="match status" value="1"/>
</dbReference>
<gene>
    <name evidence="4" type="primary">COGS_3</name>
    <name evidence="4" type="ORF">Bhyg_13783</name>
</gene>
<proteinExistence type="inferred from homology"/>
<reference evidence="4" key="1">
    <citation type="submission" date="2022-07" db="EMBL/GenBank/DDBJ databases">
        <authorList>
            <person name="Trinca V."/>
            <person name="Uliana J.V.C."/>
            <person name="Torres T.T."/>
            <person name="Ward R.J."/>
            <person name="Monesi N."/>
        </authorList>
    </citation>
    <scope>NUCLEOTIDE SEQUENCE</scope>
    <source>
        <strain evidence="4">HSMRA1968</strain>
        <tissue evidence="4">Whole embryos</tissue>
    </source>
</reference>
<feature type="signal peptide" evidence="2">
    <location>
        <begin position="1"/>
        <end position="18"/>
    </location>
</feature>
<dbReference type="PROSITE" id="PS50240">
    <property type="entry name" value="TRYPSIN_DOM"/>
    <property type="match status" value="1"/>
</dbReference>
<comment type="caution">
    <text evidence="4">The sequence shown here is derived from an EMBL/GenBank/DDBJ whole genome shotgun (WGS) entry which is preliminary data.</text>
</comment>
<keyword evidence="2" id="KW-0732">Signal</keyword>
<dbReference type="Pfam" id="PF00089">
    <property type="entry name" value="Trypsin"/>
    <property type="match status" value="1"/>
</dbReference>